<evidence type="ECO:0000256" key="1">
    <source>
        <dbReference type="ARBA" id="ARBA00004429"/>
    </source>
</evidence>
<dbReference type="Proteomes" id="UP000315736">
    <property type="component" value="Unassembled WGS sequence"/>
</dbReference>
<keyword evidence="11" id="KW-1185">Reference proteome</keyword>
<reference evidence="10 11" key="1">
    <citation type="submission" date="2019-07" db="EMBL/GenBank/DDBJ databases">
        <title>Tepidimonas alkaliphilus YIM 72238 draft genome.</title>
        <authorList>
            <person name="Da Costa M.S."/>
            <person name="Froufe H.J.C."/>
            <person name="Egas C."/>
            <person name="Albuquerque L."/>
        </authorList>
    </citation>
    <scope>NUCLEOTIDE SEQUENCE [LARGE SCALE GENOMIC DNA]</scope>
    <source>
        <strain evidence="10 11">YIM 72238</strain>
    </source>
</reference>
<evidence type="ECO:0000256" key="7">
    <source>
        <dbReference type="ARBA" id="ARBA00022989"/>
    </source>
</evidence>
<feature type="transmembrane region" description="Helical" evidence="9">
    <location>
        <begin position="105"/>
        <end position="124"/>
    </location>
</feature>
<sequence length="364" mass="40407">MLFESSLRRELARAFGAALVVILTVVLTMALVRTLRQASRGEVDPQALLLFLTYALIGQLGVVLTVALLVAVVATLARLQRDHEWIIWRTCGISLTRLARPVVRVAWPIWLAVGALALLAAPWAQQQRDELRQRYEQRGDLQRVTPGQFQESADGRRVLFIDRNAEADRSGRHIFVSGTQPDGSLTVITARAGELHRDERGTWLTLHEGQRWQRSADGQQRELAQFERHMLRLADAAPPELELRRRSATPTWRLLSRGDAADQAELAWRVGLALSAINLTLLGLTATAAQPRMGRAGHLMFMLLAFVVYYNLLGATQGWASRGLGDPWMLALALHGGVAALTLGWIAWRDHGGLRRLPRGALAC</sequence>
<keyword evidence="6 9" id="KW-0812">Transmembrane</keyword>
<evidence type="ECO:0000256" key="8">
    <source>
        <dbReference type="ARBA" id="ARBA00023136"/>
    </source>
</evidence>
<evidence type="ECO:0000256" key="6">
    <source>
        <dbReference type="ARBA" id="ARBA00022692"/>
    </source>
</evidence>
<feature type="transmembrane region" description="Helical" evidence="9">
    <location>
        <begin position="52"/>
        <end position="79"/>
    </location>
</feature>
<feature type="transmembrane region" description="Helical" evidence="9">
    <location>
        <begin position="12"/>
        <end position="32"/>
    </location>
</feature>
<keyword evidence="4" id="KW-1003">Cell membrane</keyword>
<gene>
    <name evidence="10" type="primary">lptF</name>
    <name evidence="10" type="ORF">Talka_00183</name>
</gene>
<dbReference type="GO" id="GO:0055085">
    <property type="term" value="P:transmembrane transport"/>
    <property type="evidence" value="ECO:0007669"/>
    <property type="project" value="InterPro"/>
</dbReference>
<evidence type="ECO:0000256" key="2">
    <source>
        <dbReference type="ARBA" id="ARBA00014213"/>
    </source>
</evidence>
<organism evidence="10 11">
    <name type="scientific">Tepidimonas alkaliphilus</name>
    <dbReference type="NCBI Taxonomy" id="2588942"/>
    <lineage>
        <taxon>Bacteria</taxon>
        <taxon>Pseudomonadati</taxon>
        <taxon>Pseudomonadota</taxon>
        <taxon>Betaproteobacteria</taxon>
        <taxon>Burkholderiales</taxon>
        <taxon>Tepidimonas</taxon>
    </lineage>
</organism>
<keyword evidence="3" id="KW-0813">Transport</keyword>
<dbReference type="PANTHER" id="PTHR33529:SF7">
    <property type="entry name" value="LIPOPOLYSACCHARIDE EXPORT SYSTEM PERMEASE PROTEIN LPTF"/>
    <property type="match status" value="1"/>
</dbReference>
<dbReference type="InterPro" id="IPR030922">
    <property type="entry name" value="LptF"/>
</dbReference>
<dbReference type="GO" id="GO:0015920">
    <property type="term" value="P:lipopolysaccharide transport"/>
    <property type="evidence" value="ECO:0007669"/>
    <property type="project" value="TreeGrafter"/>
</dbReference>
<keyword evidence="7 9" id="KW-1133">Transmembrane helix</keyword>
<keyword evidence="8 9" id="KW-0472">Membrane</keyword>
<comment type="caution">
    <text evidence="10">The sequence shown here is derived from an EMBL/GenBank/DDBJ whole genome shotgun (WGS) entry which is preliminary data.</text>
</comment>
<keyword evidence="5" id="KW-0997">Cell inner membrane</keyword>
<dbReference type="OrthoDB" id="9778062at2"/>
<feature type="transmembrane region" description="Helical" evidence="9">
    <location>
        <begin position="328"/>
        <end position="348"/>
    </location>
</feature>
<evidence type="ECO:0000256" key="9">
    <source>
        <dbReference type="SAM" id="Phobius"/>
    </source>
</evidence>
<protein>
    <recommendedName>
        <fullName evidence="2">Lipopolysaccharide export system permease protein LptF</fullName>
    </recommendedName>
</protein>
<dbReference type="NCBIfam" id="TIGR04407">
    <property type="entry name" value="LptF_YjgP"/>
    <property type="match status" value="1"/>
</dbReference>
<dbReference type="RefSeq" id="WP_143889139.1">
    <property type="nucleotide sequence ID" value="NZ_VJNB01000001.1"/>
</dbReference>
<dbReference type="InterPro" id="IPR005495">
    <property type="entry name" value="LptG/LptF_permease"/>
</dbReference>
<accession>A0A554WD48</accession>
<dbReference type="EMBL" id="VJNB01000001">
    <property type="protein sequence ID" value="TSE21508.1"/>
    <property type="molecule type" value="Genomic_DNA"/>
</dbReference>
<evidence type="ECO:0000313" key="11">
    <source>
        <dbReference type="Proteomes" id="UP000315736"/>
    </source>
</evidence>
<dbReference type="GO" id="GO:0043190">
    <property type="term" value="C:ATP-binding cassette (ABC) transporter complex"/>
    <property type="evidence" value="ECO:0007669"/>
    <property type="project" value="InterPro"/>
</dbReference>
<evidence type="ECO:0000256" key="4">
    <source>
        <dbReference type="ARBA" id="ARBA00022475"/>
    </source>
</evidence>
<dbReference type="PANTHER" id="PTHR33529">
    <property type="entry name" value="SLR0882 PROTEIN-RELATED"/>
    <property type="match status" value="1"/>
</dbReference>
<dbReference type="Pfam" id="PF03739">
    <property type="entry name" value="LptF_LptG"/>
    <property type="match status" value="1"/>
</dbReference>
<feature type="transmembrane region" description="Helical" evidence="9">
    <location>
        <begin position="266"/>
        <end position="284"/>
    </location>
</feature>
<evidence type="ECO:0000256" key="3">
    <source>
        <dbReference type="ARBA" id="ARBA00022448"/>
    </source>
</evidence>
<proteinExistence type="predicted"/>
<name>A0A554WD48_9BURK</name>
<dbReference type="AlphaFoldDB" id="A0A554WD48"/>
<evidence type="ECO:0000313" key="10">
    <source>
        <dbReference type="EMBL" id="TSE21508.1"/>
    </source>
</evidence>
<feature type="transmembrane region" description="Helical" evidence="9">
    <location>
        <begin position="296"/>
        <end position="316"/>
    </location>
</feature>
<comment type="subcellular location">
    <subcellularLocation>
        <location evidence="1">Cell inner membrane</location>
        <topology evidence="1">Multi-pass membrane protein</topology>
    </subcellularLocation>
</comment>
<evidence type="ECO:0000256" key="5">
    <source>
        <dbReference type="ARBA" id="ARBA00022519"/>
    </source>
</evidence>